<feature type="compositionally biased region" description="Basic and acidic residues" evidence="1">
    <location>
        <begin position="1556"/>
        <end position="1565"/>
    </location>
</feature>
<organism evidence="3 4">
    <name type="scientific">Plasmodium vivax India VII</name>
    <dbReference type="NCBI Taxonomy" id="1077284"/>
    <lineage>
        <taxon>Eukaryota</taxon>
        <taxon>Sar</taxon>
        <taxon>Alveolata</taxon>
        <taxon>Apicomplexa</taxon>
        <taxon>Aconoidasida</taxon>
        <taxon>Haemosporida</taxon>
        <taxon>Plasmodiidae</taxon>
        <taxon>Plasmodium</taxon>
        <taxon>Plasmodium (Plasmodium)</taxon>
    </lineage>
</organism>
<feature type="compositionally biased region" description="Basic and acidic residues" evidence="1">
    <location>
        <begin position="1488"/>
        <end position="1498"/>
    </location>
</feature>
<dbReference type="PANTHER" id="PTHR10145:SF6">
    <property type="entry name" value="TRANSCRIPTION ELONGATION FACTOR SPT6"/>
    <property type="match status" value="1"/>
</dbReference>
<feature type="region of interest" description="Disordered" evidence="1">
    <location>
        <begin position="1488"/>
        <end position="1507"/>
    </location>
</feature>
<feature type="compositionally biased region" description="Basic and acidic residues" evidence="1">
    <location>
        <begin position="502"/>
        <end position="514"/>
    </location>
</feature>
<dbReference type="GO" id="GO:0031491">
    <property type="term" value="F:nucleosome binding"/>
    <property type="evidence" value="ECO:0007669"/>
    <property type="project" value="TreeGrafter"/>
</dbReference>
<feature type="transmembrane region" description="Helical" evidence="2">
    <location>
        <begin position="6"/>
        <end position="24"/>
    </location>
</feature>
<evidence type="ECO:0000256" key="1">
    <source>
        <dbReference type="SAM" id="MobiDB-lite"/>
    </source>
</evidence>
<keyword evidence="2" id="KW-0812">Transmembrane</keyword>
<feature type="region of interest" description="Disordered" evidence="1">
    <location>
        <begin position="1545"/>
        <end position="1565"/>
    </location>
</feature>
<dbReference type="Gene3D" id="1.10.10.650">
    <property type="entry name" value="RuvA domain 2-like"/>
    <property type="match status" value="2"/>
</dbReference>
<dbReference type="GO" id="GO:0140673">
    <property type="term" value="P:transcription elongation-coupled chromatin remodeling"/>
    <property type="evidence" value="ECO:0007669"/>
    <property type="project" value="InterPro"/>
</dbReference>
<keyword evidence="2" id="KW-1133">Transmembrane helix</keyword>
<dbReference type="EMBL" id="KQ234373">
    <property type="protein sequence ID" value="KMZ78354.1"/>
    <property type="molecule type" value="Genomic_DNA"/>
</dbReference>
<dbReference type="GO" id="GO:0042393">
    <property type="term" value="F:histone binding"/>
    <property type="evidence" value="ECO:0007669"/>
    <property type="project" value="TreeGrafter"/>
</dbReference>
<sequence length="2816" mass="324098">MRWLVIFLSTAIVLVSTLLIVLLLKKPLQVGRTFVWSNCVVFSLSISTKKLTISEILVDIKCKKKTLQVHLNDVKFVFAKWSIRCQVGNFFLHGTCENGKKEERKKKAVFFSDPSKKGKKSSDDASNRGKKLLFCVAKLFLFMLSLIDVHIERCHLLLQKSMQQGGKQCADENETTEEKRDRQKDSTDGATKQRRKENFITAAIEAVLSNVHITKNRKIETISSFFDLEKISIFCNDRSACTISSGSFRTCYDHQLRSVSVEGVFILRIYFYLNCLYELVFFFFSTNNVYCEGGSKKWKTSPQLCNRLGNFINRVTLHMEMVKLYMKEKDTTPFLCILTDDLSLEKEGTPNLVRSRVKRLHLLSVEGGRCYVSTAYDVSACVEVGPSGRSGNNGSDLSAFTQGGSTHGEVARPTNNFTSADAKLKIQIDCEKLFMNLCSVWPLIYFNFVKNFFDLFQVAKEKDRSAKLPRREGQDGRYKGGATPNGGEDNEGATYPHNANSSDERKKGKCKMKGEKERSAANKKNFTLNLCANDICCKFRNSGNLVVIDLDPLDEGFAKTFVLTSNRFNLHLEKRSFLLALQNVEVFNSNGRFTCLVHNFTICKTHREYFFEAKNVFFYFPPMELLTVGVVNFALECLREASHSTFLRAHQRKSRRRARKLTVSILHLRAESNRAQVLCATLKIVVSKNVVYVISEQTTLCGRNFTLACDYLNVCNEKKESNFTFIRLDTPTVSSTFDDHFLELLNEVHRVVRFISILVKRTKGGGNPVGENLHSAAGPEGKVKPQANRKIPLKIHLKIHLKVEHLTVVEMTKGEGKKAKRCMSDVTMSMDLHQIGQREEMPRIQRKKSPTGEKAKRMFMQKKGLVKGLLLIDGVDVHKEEDMGMAQLDKTYAFLFKNISEFKLPHFLRTLEFIRAQKEDQFFTLNYLMPHVWEEIAFCFFTDRIHMLRETQTASSSLSLSRSKVLFAGANLNIAVAYVMRKMSFCREERTHVMWLEKGGNRKKENIDDGGNVSSGAASVCTANPSRTVIHCTFVELHFFSEYVCTFTLSCRSLSVVMQRRGEEGGRYPFADVTARNFLLAYGFFSNGKVGNSLFTQKENAYVCRRIFRKLQLRERIIRLSIGETNRVKELLYVAYARGQAFSRGGKGDPAEDETEPACCVPNVRYLTLNITLVGKTEEEGVINCNILPHQILFLLNMMRKANSCGDSLSSGLRNFFKSSPKEQRNMRGIPGEKNRMNVKLNLEATNLHLKFYFLRLFLKRVTLNSCEGEGLVHLFGKKRGHPRSSTSKTADDTICSFSIDSFVLSFEDAVDSSFSKREGFIFMNDVRNFPPSVRASGVAIKQIFFHLFGRMPPLYCPIASNVLRHLEVRRMEVLIKRKERTFVSIDSVTMYINDQTIERLNFVFEKGRKIFSLLSGSWGGPLGRDQNSSHCNRERSSICYLKNFEINFHKMVEVKNRKSRNSNGGKKEKKKNNFLLEDSFICASEKVQGKDHPRQDGSHTGVNPVEEGKKKLSNYLFERKIHFLKRRGGEAAKRATKDREECGTDLCTEGIPPTEQREARPTQREDPLLDVHTKMLQRLRRLRRLRGLRSDPNGETPGKFHYYNRMIHPFYFLPAQSSAAPCSYAERYEDVCKNVPFNYVECEDQLLLFLHKTIIKYMNSSGEQSVSFFLKSLSSYYISSHHLFSINKHRGRKGGGGSNGGYTIHNRVKENMTCAGENNLSNELMIANLHERETYERLERKRRRKKKSTHLEEVKTNGEEKKRKRAVPYDNASLPPARNEKHFCSNKSTAKMEGSNQSTFEFASSSHSNDESVKGKWKSASHDNVSKVNELRKKMKLFFCLPNKNETLSPFLRAKELNVVMRSHRGGKQRIDSSIGGSGSEGGEANSQGNEVGGVGEVGEVSVYLDYLILLFNKRVVDYFFYLTSKMVKYYEGRRGGVSNEDGLPPGGGSGRNGRQRISSKNVLSLAESYSQFLCSRSNFKKCTIVDDLKNGYSFNFAMNTIAVEFITRDYTSYVIFLRGVHVFLKKEEMTSLGVNVNDFCLEKIKNLNHVKVISVDKDSQNAAPNWVNGRKIFTFPINGQNDANNLSSVFSLRLKFFKIFLFQEWNVVQKLRINLCDVNLRIDRSTMQDFSLLKRFLAKKRKEKKKSEKGEREKKRGTKYSSYLYVHLLEVSPLLIKANIQGSHEMKKKKKIDIISNKWKKIAEPDETLNQLLTKKDKLIRYADVPERFYFVYRKRKAKLTKKLLLIESKWIVQKLKEKYPNYFTPRNMEKMIEQNYDKTYSHIKVQEFLSDNFLLKKCILTLTLLIKYKNEIPFIFFHKFYLISPPFNLNILWDIFELDKLWFKTFAKMNKLRSRLKLLGTSYKVHPDVYDILDKTNDLYYEDINIYYFYVKNDLFRGVKVDEGTQGGHSSILCLKDQGDENDHVERANNTAHTSEDPSAANPADDLFGDKLLEENSAKKSGAKKKATKKNAEPKLYNENSIPGLLFLQYVKKNKFNIWDDYLLTTEQFYENIAYVYDMVKDETIWPEEDSEDEEKHHPYDDYKYGDGKSKRYPKYEGGTHHGRGKDRREHLTTFTYNCSKVKHMVTNVPEIYGNDVNVQSQMEEWCKSFFAREVSNNKEIFKTLICYYAKLLASHPCVKYIFRFFFLKYASLTTVSTSQGEMHIDVSSPDYFSFRLYRFPVHHLLCGEYRGGGAAISSDAAIRSDAAVKADAAPYRASHDPCYVHNYNVNFFNAPLDESEISMDMKKRELENFYAKHKYKHIYLEILKNRDNKLVHLIVHPILPHETVPWKTEDFVEREKCKKKKKKKMIEI</sequence>
<evidence type="ECO:0000313" key="4">
    <source>
        <dbReference type="Proteomes" id="UP000053562"/>
    </source>
</evidence>
<dbReference type="InterPro" id="IPR023319">
    <property type="entry name" value="Tex-like_HTH_dom_sf"/>
</dbReference>
<feature type="region of interest" description="Disordered" evidence="1">
    <location>
        <begin position="464"/>
        <end position="514"/>
    </location>
</feature>
<protein>
    <submittedName>
        <fullName evidence="3">Uncharacterized protein</fullName>
    </submittedName>
</protein>
<accession>A0A0J9S6L4</accession>
<keyword evidence="2" id="KW-0472">Membrane</keyword>
<proteinExistence type="predicted"/>
<feature type="compositionally biased region" description="Basic and acidic residues" evidence="1">
    <location>
        <begin position="1750"/>
        <end position="1762"/>
    </location>
</feature>
<dbReference type="GO" id="GO:0008023">
    <property type="term" value="C:transcription elongation factor complex"/>
    <property type="evidence" value="ECO:0007669"/>
    <property type="project" value="TreeGrafter"/>
</dbReference>
<feature type="compositionally biased region" description="Basic and acidic residues" evidence="1">
    <location>
        <begin position="464"/>
        <end position="478"/>
    </location>
</feature>
<name>A0A0J9S6L4_PLAVI</name>
<dbReference type="Gene3D" id="1.10.150.850">
    <property type="entry name" value="Spt6, helix-hairpin-helix domain"/>
    <property type="match status" value="1"/>
</dbReference>
<feature type="region of interest" description="Disordered" evidence="1">
    <location>
        <begin position="1738"/>
        <end position="1766"/>
    </location>
</feature>
<dbReference type="Gene3D" id="1.10.3500.10">
    <property type="entry name" value="Tex N-terminal region-like"/>
    <property type="match status" value="1"/>
</dbReference>
<reference evidence="3 4" key="1">
    <citation type="submission" date="2011-08" db="EMBL/GenBank/DDBJ databases">
        <title>The Genome Sequence of Plasmodium vivax India VII.</title>
        <authorList>
            <consortium name="The Broad Institute Genome Sequencing Platform"/>
            <consortium name="The Broad Institute Genome Sequencing Center for Infectious Disease"/>
            <person name="Neafsey D."/>
            <person name="Carlton J."/>
            <person name="Barnwell J."/>
            <person name="Collins W."/>
            <person name="Escalante A."/>
            <person name="Mullikin J."/>
            <person name="Saul A."/>
            <person name="Guigo R."/>
            <person name="Camara F."/>
            <person name="Young S.K."/>
            <person name="Zeng Q."/>
            <person name="Gargeya S."/>
            <person name="Fitzgerald M."/>
            <person name="Haas B."/>
            <person name="Abouelleil A."/>
            <person name="Alvarado L."/>
            <person name="Arachchi H.M."/>
            <person name="Berlin A."/>
            <person name="Brown A."/>
            <person name="Chapman S.B."/>
            <person name="Chen Z."/>
            <person name="Dunbar C."/>
            <person name="Freedman E."/>
            <person name="Gearin G."/>
            <person name="Gellesch M."/>
            <person name="Goldberg J."/>
            <person name="Griggs A."/>
            <person name="Gujja S."/>
            <person name="Heiman D."/>
            <person name="Howarth C."/>
            <person name="Larson L."/>
            <person name="Lui A."/>
            <person name="MacDonald P.J.P."/>
            <person name="Montmayeur A."/>
            <person name="Murphy C."/>
            <person name="Neiman D."/>
            <person name="Pearson M."/>
            <person name="Priest M."/>
            <person name="Roberts A."/>
            <person name="Saif S."/>
            <person name="Shea T."/>
            <person name="Shenoy N."/>
            <person name="Sisk P."/>
            <person name="Stolte C."/>
            <person name="Sykes S."/>
            <person name="Wortman J."/>
            <person name="Nusbaum C."/>
            <person name="Birren B."/>
        </authorList>
    </citation>
    <scope>NUCLEOTIDE SEQUENCE [LARGE SCALE GENOMIC DNA]</scope>
    <source>
        <strain evidence="3 4">India VII</strain>
    </source>
</reference>
<dbReference type="InterPro" id="IPR023323">
    <property type="entry name" value="Tex-like_dom_sf"/>
</dbReference>
<dbReference type="InterPro" id="IPR017072">
    <property type="entry name" value="TF_Spt6"/>
</dbReference>
<feature type="compositionally biased region" description="Basic and acidic residues" evidence="1">
    <location>
        <begin position="2537"/>
        <end position="2563"/>
    </location>
</feature>
<dbReference type="PANTHER" id="PTHR10145">
    <property type="entry name" value="TRANSCRIPTION ELONGATION FACTOR SPT6"/>
    <property type="match status" value="1"/>
</dbReference>
<feature type="region of interest" description="Disordered" evidence="1">
    <location>
        <begin position="1869"/>
        <end position="1892"/>
    </location>
</feature>
<gene>
    <name evidence="3" type="ORF">PVIIG_02352</name>
</gene>
<feature type="region of interest" description="Disordered" evidence="1">
    <location>
        <begin position="2531"/>
        <end position="2570"/>
    </location>
</feature>
<evidence type="ECO:0000256" key="2">
    <source>
        <dbReference type="SAM" id="Phobius"/>
    </source>
</evidence>
<feature type="region of interest" description="Disordered" evidence="1">
    <location>
        <begin position="167"/>
        <end position="193"/>
    </location>
</feature>
<dbReference type="Proteomes" id="UP000053562">
    <property type="component" value="Unassembled WGS sequence"/>
</dbReference>
<dbReference type="OrthoDB" id="390313at2759"/>
<dbReference type="GO" id="GO:0034728">
    <property type="term" value="P:nucleosome organization"/>
    <property type="evidence" value="ECO:0007669"/>
    <property type="project" value="TreeGrafter"/>
</dbReference>
<evidence type="ECO:0000313" key="3">
    <source>
        <dbReference type="EMBL" id="KMZ78354.1"/>
    </source>
</evidence>
<feature type="compositionally biased region" description="Basic and acidic residues" evidence="1">
    <location>
        <begin position="176"/>
        <end position="187"/>
    </location>
</feature>